<feature type="domain" description="Citrate transporter-like" evidence="8">
    <location>
        <begin position="20"/>
        <end position="413"/>
    </location>
</feature>
<dbReference type="EMBL" id="WWEQ01000009">
    <property type="protein sequence ID" value="MYM19084.1"/>
    <property type="molecule type" value="Genomic_DNA"/>
</dbReference>
<dbReference type="RefSeq" id="WP_160952520.1">
    <property type="nucleotide sequence ID" value="NZ_WWEQ01000009.1"/>
</dbReference>
<feature type="transmembrane region" description="Helical" evidence="7">
    <location>
        <begin position="414"/>
        <end position="435"/>
    </location>
</feature>
<evidence type="ECO:0000256" key="5">
    <source>
        <dbReference type="ARBA" id="ARBA00023136"/>
    </source>
</evidence>
<evidence type="ECO:0000256" key="6">
    <source>
        <dbReference type="SAM" id="MobiDB-lite"/>
    </source>
</evidence>
<feature type="transmembrane region" description="Helical" evidence="7">
    <location>
        <begin position="337"/>
        <end position="355"/>
    </location>
</feature>
<evidence type="ECO:0000256" key="1">
    <source>
        <dbReference type="ARBA" id="ARBA00004141"/>
    </source>
</evidence>
<evidence type="ECO:0000256" key="2">
    <source>
        <dbReference type="ARBA" id="ARBA00022448"/>
    </source>
</evidence>
<sequence>MVTAQLAALAIFVALFALGAIRGVHIGILMIAGAAGTGLLLAHMKLADIIAGFPLDIMVLLVGVTYFFAIAQTNGTIDKLIDRALTKVGSNAFALPIVFFLLTLGIAAMGAPLAGLVMMPVGMQVARRYNIDFALMGLAMCFAIGAGGFAPTSLYGIVTYGTAHKAGIALNPLLLFAIALATYLVLLAAAYVMFGRRGKRAAGLRLHSPDLAHAGPAGNHPFERESALSRGGATTASAQFGEGDDEAAYGISADDPDAAAGSTAQPAEEQPGSAAPAEARFTGVQILTIVFIVGLIAAVVALAALGRKPDVGILCFAFGAALTLIDPATGRNAISKIDWSTVLLVGGIITFVGVLQEMGAVDLLGEGAKAIGSPLVAAFVLCAVGGLVSAFASTTGILAALVPLALPMIADGHLPGWALIAALGVCSAVVDVSPFSTLGATVVATAPDPAKPRLIRILTTFGMSMVIVGPILLVGGLVLPAMLAGG</sequence>
<keyword evidence="10" id="KW-1185">Reference proteome</keyword>
<dbReference type="GO" id="GO:0055085">
    <property type="term" value="P:transmembrane transport"/>
    <property type="evidence" value="ECO:0007669"/>
    <property type="project" value="InterPro"/>
</dbReference>
<protein>
    <submittedName>
        <fullName evidence="9">C4-dicarboxylate ABC transporter</fullName>
    </submittedName>
</protein>
<evidence type="ECO:0000256" key="3">
    <source>
        <dbReference type="ARBA" id="ARBA00022692"/>
    </source>
</evidence>
<reference evidence="9 10" key="1">
    <citation type="submission" date="2020-01" db="EMBL/GenBank/DDBJ databases">
        <authorList>
            <person name="Deng T."/>
        </authorList>
    </citation>
    <scope>NUCLEOTIDE SEQUENCE [LARGE SCALE GENOMIC DNA]</scope>
    <source>
        <strain evidence="9 10">5221</strain>
    </source>
</reference>
<dbReference type="GO" id="GO:0016020">
    <property type="term" value="C:membrane"/>
    <property type="evidence" value="ECO:0007669"/>
    <property type="project" value="UniProtKB-SubCell"/>
</dbReference>
<gene>
    <name evidence="9" type="ORF">GSY69_03620</name>
</gene>
<keyword evidence="5 7" id="KW-0472">Membrane</keyword>
<dbReference type="Proteomes" id="UP000469215">
    <property type="component" value="Unassembled WGS sequence"/>
</dbReference>
<feature type="transmembrane region" description="Helical" evidence="7">
    <location>
        <begin position="53"/>
        <end position="73"/>
    </location>
</feature>
<dbReference type="AlphaFoldDB" id="A0A6N9H644"/>
<evidence type="ECO:0000313" key="9">
    <source>
        <dbReference type="EMBL" id="MYM19084.1"/>
    </source>
</evidence>
<evidence type="ECO:0000256" key="7">
    <source>
        <dbReference type="SAM" id="Phobius"/>
    </source>
</evidence>
<dbReference type="Pfam" id="PF03600">
    <property type="entry name" value="CitMHS"/>
    <property type="match status" value="1"/>
</dbReference>
<feature type="transmembrane region" description="Helical" evidence="7">
    <location>
        <begin position="286"/>
        <end position="305"/>
    </location>
</feature>
<feature type="transmembrane region" description="Helical" evidence="7">
    <location>
        <begin position="375"/>
        <end position="402"/>
    </location>
</feature>
<proteinExistence type="predicted"/>
<feature type="region of interest" description="Disordered" evidence="6">
    <location>
        <begin position="256"/>
        <end position="275"/>
    </location>
</feature>
<feature type="transmembrane region" description="Helical" evidence="7">
    <location>
        <begin position="173"/>
        <end position="194"/>
    </location>
</feature>
<keyword evidence="2" id="KW-0813">Transport</keyword>
<keyword evidence="4 7" id="KW-1133">Transmembrane helix</keyword>
<dbReference type="InterPro" id="IPR004680">
    <property type="entry name" value="Cit_transptr-like_dom"/>
</dbReference>
<keyword evidence="3 7" id="KW-0812">Transmembrane</keyword>
<evidence type="ECO:0000313" key="10">
    <source>
        <dbReference type="Proteomes" id="UP000469215"/>
    </source>
</evidence>
<evidence type="ECO:0000256" key="4">
    <source>
        <dbReference type="ARBA" id="ARBA00022989"/>
    </source>
</evidence>
<comment type="caution">
    <text evidence="9">The sequence shown here is derived from an EMBL/GenBank/DDBJ whole genome shotgun (WGS) entry which is preliminary data.</text>
</comment>
<accession>A0A6N9H644</accession>
<feature type="transmembrane region" description="Helical" evidence="7">
    <location>
        <begin position="311"/>
        <end position="330"/>
    </location>
</feature>
<evidence type="ECO:0000259" key="8">
    <source>
        <dbReference type="Pfam" id="PF03600"/>
    </source>
</evidence>
<organism evidence="9 10">
    <name type="scientific">Brevibacterium rongguiense</name>
    <dbReference type="NCBI Taxonomy" id="2695267"/>
    <lineage>
        <taxon>Bacteria</taxon>
        <taxon>Bacillati</taxon>
        <taxon>Actinomycetota</taxon>
        <taxon>Actinomycetes</taxon>
        <taxon>Micrococcales</taxon>
        <taxon>Brevibacteriaceae</taxon>
        <taxon>Brevibacterium</taxon>
    </lineage>
</organism>
<feature type="transmembrane region" description="Helical" evidence="7">
    <location>
        <begin position="455"/>
        <end position="479"/>
    </location>
</feature>
<name>A0A6N9H644_9MICO</name>
<feature type="transmembrane region" description="Helical" evidence="7">
    <location>
        <begin position="93"/>
        <end position="121"/>
    </location>
</feature>
<comment type="subcellular location">
    <subcellularLocation>
        <location evidence="1">Membrane</location>
        <topology evidence="1">Multi-pass membrane protein</topology>
    </subcellularLocation>
</comment>
<feature type="transmembrane region" description="Helical" evidence="7">
    <location>
        <begin position="133"/>
        <end position="158"/>
    </location>
</feature>